<evidence type="ECO:0000313" key="7">
    <source>
        <dbReference type="EMBL" id="RUS75119.1"/>
    </source>
</evidence>
<feature type="region of interest" description="Disordered" evidence="5">
    <location>
        <begin position="400"/>
        <end position="419"/>
    </location>
</feature>
<keyword evidence="6" id="KW-1133">Transmembrane helix</keyword>
<feature type="compositionally biased region" description="Basic residues" evidence="5">
    <location>
        <begin position="324"/>
        <end position="333"/>
    </location>
</feature>
<feature type="transmembrane region" description="Helical" evidence="6">
    <location>
        <begin position="192"/>
        <end position="219"/>
    </location>
</feature>
<organism evidence="7 8">
    <name type="scientific">Elysia chlorotica</name>
    <name type="common">Eastern emerald elysia</name>
    <name type="synonym">Sea slug</name>
    <dbReference type="NCBI Taxonomy" id="188477"/>
    <lineage>
        <taxon>Eukaryota</taxon>
        <taxon>Metazoa</taxon>
        <taxon>Spiralia</taxon>
        <taxon>Lophotrochozoa</taxon>
        <taxon>Mollusca</taxon>
        <taxon>Gastropoda</taxon>
        <taxon>Heterobranchia</taxon>
        <taxon>Euthyneura</taxon>
        <taxon>Panpulmonata</taxon>
        <taxon>Sacoglossa</taxon>
        <taxon>Placobranchoidea</taxon>
        <taxon>Plakobranchidae</taxon>
        <taxon>Elysia</taxon>
    </lineage>
</organism>
<feature type="compositionally biased region" description="Polar residues" evidence="5">
    <location>
        <begin position="674"/>
        <end position="698"/>
    </location>
</feature>
<sequence length="720" mass="79150">MPEGIGPYPVLDDNYQIQHNREQFSEYHISLHPRAILDGIGETAGGGWLGLGTKQVNFSVDCVALRLDYTPEAEVQEQLLSYCTPLVNLRGLFEPTALLFGIPGNIVGISACLNMSPLRPASLLLALIAIGDLCALVAGVFPSEGNFYLSRDHAEHMYWLQAVYTVASAFPHYALAALSVERACIAWRPIIPFRVVSMVGAMSIAVTLGIFSVIMLPFFAATVASSYVGDHEVQMHVLIVSSLVPGVTILTFCTLTVVGLFVNRADQCDVESLASQLSIVMANQQWSSKRLKRQVPESLAGTEGEDPFKENPTEKNSNQSAFSKKPRGSWKRNKKYVRNSSISNFVAGPSTEHTPVQNLNRSAFSNKPKWLSKRHENYVINSNIRTEVDDPSTEQTLEQDLNQSALGTKPKDSDSGLRSVASYVDGSSSIDIEVTESVKHIAEWSVSGGHIDSRSISNQSDESVDRELKRPTRTPSPAGTEGFAEALSANDSEVFVTVEENVEESVQDNAEEESVQDNAEENAEENFGEHLKEEIFASQPPIGPACECEFLPEHSSLTRMALLASLTFFLMVCPLSVVTLVYHEVRGTDASQPVKNPLSMLRLLYLYELFAWIATLQSGIKTYVYLLAAPRFRKHFIFMMMRHTKGLAAPARDSKASVSRVSTESRKISDAKSKSTTWETGASVQDMQTSPMTKSLEYSRTPESSTITIESSFSTAKSVV</sequence>
<dbReference type="Proteomes" id="UP000271974">
    <property type="component" value="Unassembled WGS sequence"/>
</dbReference>
<evidence type="ECO:0000256" key="6">
    <source>
        <dbReference type="SAM" id="Phobius"/>
    </source>
</evidence>
<dbReference type="OrthoDB" id="10630724at2759"/>
<evidence type="ECO:0000313" key="8">
    <source>
        <dbReference type="Proteomes" id="UP000271974"/>
    </source>
</evidence>
<dbReference type="EMBL" id="RQTK01000770">
    <property type="protein sequence ID" value="RUS75119.1"/>
    <property type="molecule type" value="Genomic_DNA"/>
</dbReference>
<comment type="caution">
    <text evidence="7">The sequence shown here is derived from an EMBL/GenBank/DDBJ whole genome shotgun (WGS) entry which is preliminary data.</text>
</comment>
<accession>A0A433T0Q2</accession>
<keyword evidence="2" id="KW-0297">G-protein coupled receptor</keyword>
<feature type="compositionally biased region" description="Basic and acidic residues" evidence="5">
    <location>
        <begin position="663"/>
        <end position="673"/>
    </location>
</feature>
<feature type="region of interest" description="Disordered" evidence="5">
    <location>
        <begin position="504"/>
        <end position="524"/>
    </location>
</feature>
<keyword evidence="8" id="KW-1185">Reference proteome</keyword>
<dbReference type="GO" id="GO:0004930">
    <property type="term" value="F:G protein-coupled receptor activity"/>
    <property type="evidence" value="ECO:0007669"/>
    <property type="project" value="UniProtKB-KW"/>
</dbReference>
<feature type="region of interest" description="Disordered" evidence="5">
    <location>
        <begin position="450"/>
        <end position="483"/>
    </location>
</feature>
<keyword evidence="4" id="KW-0807">Transducer</keyword>
<dbReference type="PANTHER" id="PTHR24243">
    <property type="entry name" value="G-PROTEIN COUPLED RECEPTOR"/>
    <property type="match status" value="1"/>
</dbReference>
<keyword evidence="6" id="KW-0472">Membrane</keyword>
<evidence type="ECO:0000256" key="1">
    <source>
        <dbReference type="ARBA" id="ARBA00004141"/>
    </source>
</evidence>
<feature type="transmembrane region" description="Helical" evidence="6">
    <location>
        <begin position="123"/>
        <end position="141"/>
    </location>
</feature>
<dbReference type="PANTHER" id="PTHR24243:SF208">
    <property type="entry name" value="PYROKININ-1 RECEPTOR"/>
    <property type="match status" value="1"/>
</dbReference>
<evidence type="ECO:0000256" key="2">
    <source>
        <dbReference type="ARBA" id="ARBA00023040"/>
    </source>
</evidence>
<feature type="region of interest" description="Disordered" evidence="5">
    <location>
        <begin position="659"/>
        <end position="701"/>
    </location>
</feature>
<evidence type="ECO:0000256" key="3">
    <source>
        <dbReference type="ARBA" id="ARBA00023170"/>
    </source>
</evidence>
<dbReference type="SUPFAM" id="SSF81321">
    <property type="entry name" value="Family A G protein-coupled receptor-like"/>
    <property type="match status" value="1"/>
</dbReference>
<feature type="transmembrane region" description="Helical" evidence="6">
    <location>
        <begin position="161"/>
        <end position="180"/>
    </location>
</feature>
<reference evidence="7 8" key="1">
    <citation type="submission" date="2019-01" db="EMBL/GenBank/DDBJ databases">
        <title>A draft genome assembly of the solar-powered sea slug Elysia chlorotica.</title>
        <authorList>
            <person name="Cai H."/>
            <person name="Li Q."/>
            <person name="Fang X."/>
            <person name="Li J."/>
            <person name="Curtis N.E."/>
            <person name="Altenburger A."/>
            <person name="Shibata T."/>
            <person name="Feng M."/>
            <person name="Maeda T."/>
            <person name="Schwartz J.A."/>
            <person name="Shigenobu S."/>
            <person name="Lundholm N."/>
            <person name="Nishiyama T."/>
            <person name="Yang H."/>
            <person name="Hasebe M."/>
            <person name="Li S."/>
            <person name="Pierce S.K."/>
            <person name="Wang J."/>
        </authorList>
    </citation>
    <scope>NUCLEOTIDE SEQUENCE [LARGE SCALE GENOMIC DNA]</scope>
    <source>
        <strain evidence="7">EC2010</strain>
        <tissue evidence="7">Whole organism of an adult</tissue>
    </source>
</reference>
<comment type="subcellular location">
    <subcellularLocation>
        <location evidence="1">Membrane</location>
        <topology evidence="1">Multi-pass membrane protein</topology>
    </subcellularLocation>
</comment>
<name>A0A433T0Q2_ELYCH</name>
<dbReference type="GO" id="GO:0005886">
    <property type="term" value="C:plasma membrane"/>
    <property type="evidence" value="ECO:0007669"/>
    <property type="project" value="TreeGrafter"/>
</dbReference>
<proteinExistence type="predicted"/>
<gene>
    <name evidence="7" type="ORF">EGW08_017126</name>
</gene>
<feature type="transmembrane region" description="Helical" evidence="6">
    <location>
        <begin position="239"/>
        <end position="262"/>
    </location>
</feature>
<feature type="region of interest" description="Disordered" evidence="5">
    <location>
        <begin position="292"/>
        <end position="333"/>
    </location>
</feature>
<feature type="transmembrane region" description="Helical" evidence="6">
    <location>
        <begin position="560"/>
        <end position="583"/>
    </location>
</feature>
<feature type="transmembrane region" description="Helical" evidence="6">
    <location>
        <begin position="603"/>
        <end position="628"/>
    </location>
</feature>
<protein>
    <recommendedName>
        <fullName evidence="9">G-protein coupled receptors family 1 profile domain-containing protein</fullName>
    </recommendedName>
</protein>
<dbReference type="AlphaFoldDB" id="A0A433T0Q2"/>
<keyword evidence="6" id="KW-0812">Transmembrane</keyword>
<evidence type="ECO:0000256" key="5">
    <source>
        <dbReference type="SAM" id="MobiDB-lite"/>
    </source>
</evidence>
<dbReference type="Gene3D" id="1.20.1070.10">
    <property type="entry name" value="Rhodopsin 7-helix transmembrane proteins"/>
    <property type="match status" value="2"/>
</dbReference>
<keyword evidence="3" id="KW-0675">Receptor</keyword>
<evidence type="ECO:0000256" key="4">
    <source>
        <dbReference type="ARBA" id="ARBA00023224"/>
    </source>
</evidence>
<evidence type="ECO:0008006" key="9">
    <source>
        <dbReference type="Google" id="ProtNLM"/>
    </source>
</evidence>